<proteinExistence type="predicted"/>
<feature type="compositionally biased region" description="Low complexity" evidence="1">
    <location>
        <begin position="286"/>
        <end position="298"/>
    </location>
</feature>
<dbReference type="EMBL" id="MU004187">
    <property type="protein sequence ID" value="KAF2496648.1"/>
    <property type="molecule type" value="Genomic_DNA"/>
</dbReference>
<dbReference type="PANTHER" id="PTHR33112">
    <property type="entry name" value="DOMAIN PROTEIN, PUTATIVE-RELATED"/>
    <property type="match status" value="1"/>
</dbReference>
<dbReference type="Pfam" id="PF06985">
    <property type="entry name" value="HET"/>
    <property type="match status" value="1"/>
</dbReference>
<protein>
    <submittedName>
        <fullName evidence="3">HET-domain-containing protein</fullName>
    </submittedName>
</protein>
<name>A0A6A6QVZ7_9PEZI</name>
<feature type="non-terminal residue" evidence="3">
    <location>
        <position position="1"/>
    </location>
</feature>
<dbReference type="AlphaFoldDB" id="A0A6A6QVZ7"/>
<keyword evidence="4" id="KW-1185">Reference proteome</keyword>
<reference evidence="3" key="1">
    <citation type="journal article" date="2020" name="Stud. Mycol.">
        <title>101 Dothideomycetes genomes: a test case for predicting lifestyles and emergence of pathogens.</title>
        <authorList>
            <person name="Haridas S."/>
            <person name="Albert R."/>
            <person name="Binder M."/>
            <person name="Bloem J."/>
            <person name="Labutti K."/>
            <person name="Salamov A."/>
            <person name="Andreopoulos B."/>
            <person name="Baker S."/>
            <person name="Barry K."/>
            <person name="Bills G."/>
            <person name="Bluhm B."/>
            <person name="Cannon C."/>
            <person name="Castanera R."/>
            <person name="Culley D."/>
            <person name="Daum C."/>
            <person name="Ezra D."/>
            <person name="Gonzalez J."/>
            <person name="Henrissat B."/>
            <person name="Kuo A."/>
            <person name="Liang C."/>
            <person name="Lipzen A."/>
            <person name="Lutzoni F."/>
            <person name="Magnuson J."/>
            <person name="Mondo S."/>
            <person name="Nolan M."/>
            <person name="Ohm R."/>
            <person name="Pangilinan J."/>
            <person name="Park H.-J."/>
            <person name="Ramirez L."/>
            <person name="Alfaro M."/>
            <person name="Sun H."/>
            <person name="Tritt A."/>
            <person name="Yoshinaga Y."/>
            <person name="Zwiers L.-H."/>
            <person name="Turgeon B."/>
            <person name="Goodwin S."/>
            <person name="Spatafora J."/>
            <person name="Crous P."/>
            <person name="Grigoriev I."/>
        </authorList>
    </citation>
    <scope>NUCLEOTIDE SEQUENCE</scope>
    <source>
        <strain evidence="3">CBS 269.34</strain>
    </source>
</reference>
<dbReference type="PANTHER" id="PTHR33112:SF16">
    <property type="entry name" value="HETEROKARYON INCOMPATIBILITY DOMAIN-CONTAINING PROTEIN"/>
    <property type="match status" value="1"/>
</dbReference>
<dbReference type="InterPro" id="IPR010730">
    <property type="entry name" value="HET"/>
</dbReference>
<gene>
    <name evidence="3" type="ORF">BU16DRAFT_444924</name>
</gene>
<dbReference type="Proteomes" id="UP000799750">
    <property type="component" value="Unassembled WGS sequence"/>
</dbReference>
<evidence type="ECO:0000259" key="2">
    <source>
        <dbReference type="Pfam" id="PF06985"/>
    </source>
</evidence>
<evidence type="ECO:0000313" key="3">
    <source>
        <dbReference type="EMBL" id="KAF2496648.1"/>
    </source>
</evidence>
<accession>A0A6A6QVZ7</accession>
<dbReference type="OrthoDB" id="5362512at2759"/>
<feature type="domain" description="Heterokaryon incompatibility" evidence="2">
    <location>
        <begin position="2"/>
        <end position="147"/>
    </location>
</feature>
<feature type="region of interest" description="Disordered" evidence="1">
    <location>
        <begin position="277"/>
        <end position="298"/>
    </location>
</feature>
<evidence type="ECO:0000313" key="4">
    <source>
        <dbReference type="Proteomes" id="UP000799750"/>
    </source>
</evidence>
<sequence>RYIALSHCWGTSQHVTTNRETYEDRTVGIPWSSLPKTFQDAIAITRALGIQYIWIDSLAIIQGDLEDWAREASKMASIFQNCFLALGATDSAGGERGMLFSPKIHKISKTINERAFQVFVRVASNHEEVDFGLDNHPLLSRGWTFQEQLLAPRFVHFTRDSLVWECNDGLHCECCGRMLDDSSTFRDHFATMQLTLHKPGGLASPWEILRSEQPMVSNLWCNLVERYSLRKLSYDWDRLPAISSLASMFTSHLGKYLAGHWESDLPFSLLWEPRAHSGRRSRPSERPVSSPPSWSWAS</sequence>
<evidence type="ECO:0000256" key="1">
    <source>
        <dbReference type="SAM" id="MobiDB-lite"/>
    </source>
</evidence>
<feature type="non-terminal residue" evidence="3">
    <location>
        <position position="298"/>
    </location>
</feature>
<organism evidence="3 4">
    <name type="scientific">Lophium mytilinum</name>
    <dbReference type="NCBI Taxonomy" id="390894"/>
    <lineage>
        <taxon>Eukaryota</taxon>
        <taxon>Fungi</taxon>
        <taxon>Dikarya</taxon>
        <taxon>Ascomycota</taxon>
        <taxon>Pezizomycotina</taxon>
        <taxon>Dothideomycetes</taxon>
        <taxon>Pleosporomycetidae</taxon>
        <taxon>Mytilinidiales</taxon>
        <taxon>Mytilinidiaceae</taxon>
        <taxon>Lophium</taxon>
    </lineage>
</organism>